<feature type="transmembrane region" description="Helical" evidence="1">
    <location>
        <begin position="235"/>
        <end position="251"/>
    </location>
</feature>
<evidence type="ECO:0000313" key="4">
    <source>
        <dbReference type="Proteomes" id="UP001055117"/>
    </source>
</evidence>
<evidence type="ECO:0000259" key="2">
    <source>
        <dbReference type="Pfam" id="PF01757"/>
    </source>
</evidence>
<keyword evidence="1" id="KW-0472">Membrane</keyword>
<dbReference type="EMBL" id="BPQG01000097">
    <property type="protein sequence ID" value="GJD46879.1"/>
    <property type="molecule type" value="Genomic_DNA"/>
</dbReference>
<keyword evidence="4" id="KW-1185">Reference proteome</keyword>
<keyword evidence="1" id="KW-1133">Transmembrane helix</keyword>
<feature type="transmembrane region" description="Helical" evidence="1">
    <location>
        <begin position="95"/>
        <end position="116"/>
    </location>
</feature>
<gene>
    <name evidence="3" type="ORF">AFCDBAGC_4764</name>
</gene>
<reference evidence="3 4" key="1">
    <citation type="journal article" date="2021" name="Front. Microbiol.">
        <title>Comprehensive Comparative Genomics and Phenotyping of Methylobacterium Species.</title>
        <authorList>
            <person name="Alessa O."/>
            <person name="Ogura Y."/>
            <person name="Fujitani Y."/>
            <person name="Takami H."/>
            <person name="Hayashi T."/>
            <person name="Sahin N."/>
            <person name="Tani A."/>
        </authorList>
    </citation>
    <scope>NUCLEOTIDE SEQUENCE [LARGE SCALE GENOMIC DNA]</scope>
    <source>
        <strain evidence="3 4">DSM 23679</strain>
    </source>
</reference>
<evidence type="ECO:0000313" key="3">
    <source>
        <dbReference type="EMBL" id="GJD46879.1"/>
    </source>
</evidence>
<proteinExistence type="predicted"/>
<organism evidence="3 4">
    <name type="scientific">Methylobacterium cerastii</name>
    <dbReference type="NCBI Taxonomy" id="932741"/>
    <lineage>
        <taxon>Bacteria</taxon>
        <taxon>Pseudomonadati</taxon>
        <taxon>Pseudomonadota</taxon>
        <taxon>Alphaproteobacteria</taxon>
        <taxon>Hyphomicrobiales</taxon>
        <taxon>Methylobacteriaceae</taxon>
        <taxon>Methylobacterium</taxon>
    </lineage>
</organism>
<dbReference type="RefSeq" id="WP_147830247.1">
    <property type="nucleotide sequence ID" value="NZ_BPQG01000097.1"/>
</dbReference>
<dbReference type="InterPro" id="IPR002656">
    <property type="entry name" value="Acyl_transf_3_dom"/>
</dbReference>
<comment type="caution">
    <text evidence="3">The sequence shown here is derived from an EMBL/GenBank/DDBJ whole genome shotgun (WGS) entry which is preliminary data.</text>
</comment>
<feature type="transmembrane region" description="Helical" evidence="1">
    <location>
        <begin position="258"/>
        <end position="278"/>
    </location>
</feature>
<evidence type="ECO:0000256" key="1">
    <source>
        <dbReference type="SAM" id="Phobius"/>
    </source>
</evidence>
<protein>
    <recommendedName>
        <fullName evidence="2">Acyltransferase 3 domain-containing protein</fullName>
    </recommendedName>
</protein>
<dbReference type="PANTHER" id="PTHR23028">
    <property type="entry name" value="ACETYLTRANSFERASE"/>
    <property type="match status" value="1"/>
</dbReference>
<dbReference type="PANTHER" id="PTHR23028:SF53">
    <property type="entry name" value="ACYL_TRANSF_3 DOMAIN-CONTAINING PROTEIN"/>
    <property type="match status" value="1"/>
</dbReference>
<accession>A0ABQ4QQ72</accession>
<feature type="domain" description="Acyltransferase 3" evidence="2">
    <location>
        <begin position="17"/>
        <end position="329"/>
    </location>
</feature>
<feature type="transmembrane region" description="Helical" evidence="1">
    <location>
        <begin position="183"/>
        <end position="201"/>
    </location>
</feature>
<feature type="transmembrane region" description="Helical" evidence="1">
    <location>
        <begin position="58"/>
        <end position="75"/>
    </location>
</feature>
<dbReference type="Pfam" id="PF01757">
    <property type="entry name" value="Acyl_transf_3"/>
    <property type="match status" value="1"/>
</dbReference>
<name>A0ABQ4QQ72_9HYPH</name>
<keyword evidence="1" id="KW-0812">Transmembrane</keyword>
<dbReference type="Proteomes" id="UP001055117">
    <property type="component" value="Unassembled WGS sequence"/>
</dbReference>
<feature type="transmembrane region" description="Helical" evidence="1">
    <location>
        <begin position="312"/>
        <end position="334"/>
    </location>
</feature>
<sequence>MSRAPTVAEALARPHNGFSGLRLVLAVAVVVSHAFSVTSGNALDEPLARATGFTLGEHAVNGFFAVSGFLVAMSFDRRGLVDYLISRTLRILPGLIAATLVVSLVLGAAMSTLPLVEYLRDGGVWRFVRGTLTTFKSNASLPGVFTDNPYRSPLGTVWTLKYEVLCYLGVVGAGLLGALRSRWIAPLVVAGFALALLVADATRPDLPKGLETALRLPLIFAVGAALYTAREVVRLSAVPVAILGLACLLVRHGPFYRALLFVAEGYGTIWLGLSPWLARKVFDPKADLSYGIYLYGWPVQQSLHALWPGISALPLLLPALALTFPVAAASWYAIERPALRLKTRTLGRRTLGTIEPAGP</sequence>
<feature type="transmembrane region" description="Helical" evidence="1">
    <location>
        <begin position="20"/>
        <end position="38"/>
    </location>
</feature>
<dbReference type="InterPro" id="IPR050879">
    <property type="entry name" value="Acyltransferase_3"/>
</dbReference>